<gene>
    <name evidence="2" type="ORF">CH379_004700</name>
    <name evidence="3" type="ORF">CH379_10370</name>
</gene>
<evidence type="ECO:0000313" key="3">
    <source>
        <dbReference type="EMBL" id="PJZ92965.1"/>
    </source>
</evidence>
<reference evidence="3" key="1">
    <citation type="submission" date="2017-07" db="EMBL/GenBank/DDBJ databases">
        <title>Leptospira spp. isolated from tropical soils.</title>
        <authorList>
            <person name="Thibeaux R."/>
            <person name="Iraola G."/>
            <person name="Ferres I."/>
            <person name="Bierque E."/>
            <person name="Girault D."/>
            <person name="Soupe-Gilbert M.-E."/>
            <person name="Picardeau M."/>
            <person name="Goarant C."/>
        </authorList>
    </citation>
    <scope>NUCLEOTIDE SEQUENCE [LARGE SCALE GENOMIC DNA]</scope>
    <source>
        <strain evidence="3">ATI7-C-A5</strain>
    </source>
</reference>
<dbReference type="EMBL" id="NPEF01000092">
    <property type="protein sequence ID" value="PJZ92965.1"/>
    <property type="molecule type" value="Genomic_DNA"/>
</dbReference>
<name>A0A2N0B8U4_9LEPT</name>
<reference evidence="2 4" key="2">
    <citation type="journal article" date="2018" name="Microb. Genom.">
        <title>Deciphering the unexplored Leptospira diversity from soils uncovers genomic evolution to virulence.</title>
        <authorList>
            <person name="Thibeaux R."/>
            <person name="Iraola G."/>
            <person name="Ferres I."/>
            <person name="Bierque E."/>
            <person name="Girault D."/>
            <person name="Soupe-Gilbert M.E."/>
            <person name="Picardeau M."/>
            <person name="Goarant C."/>
        </authorList>
    </citation>
    <scope>NUCLEOTIDE SEQUENCE [LARGE SCALE GENOMIC DNA]</scope>
    <source>
        <strain evidence="2 4">ATI7-C-A5</strain>
    </source>
</reference>
<organism evidence="3">
    <name type="scientific">Leptospira ellisii</name>
    <dbReference type="NCBI Taxonomy" id="2023197"/>
    <lineage>
        <taxon>Bacteria</taxon>
        <taxon>Pseudomonadati</taxon>
        <taxon>Spirochaetota</taxon>
        <taxon>Spirochaetia</taxon>
        <taxon>Leptospirales</taxon>
        <taxon>Leptospiraceae</taxon>
        <taxon>Leptospira</taxon>
    </lineage>
</organism>
<feature type="signal peptide" evidence="1">
    <location>
        <begin position="1"/>
        <end position="26"/>
    </location>
</feature>
<feature type="chain" id="PRO_5044577182" evidence="1">
    <location>
        <begin position="27"/>
        <end position="413"/>
    </location>
</feature>
<evidence type="ECO:0000313" key="4">
    <source>
        <dbReference type="Proteomes" id="UP000232122"/>
    </source>
</evidence>
<dbReference type="NCBIfam" id="NF033164">
    <property type="entry name" value="lipo_LipL46"/>
    <property type="match status" value="1"/>
</dbReference>
<keyword evidence="1" id="KW-0732">Signal</keyword>
<evidence type="ECO:0000313" key="2">
    <source>
        <dbReference type="EMBL" id="MDV6234926.1"/>
    </source>
</evidence>
<keyword evidence="3" id="KW-0449">Lipoprotein</keyword>
<dbReference type="PROSITE" id="PS51257">
    <property type="entry name" value="PROKAR_LIPOPROTEIN"/>
    <property type="match status" value="1"/>
</dbReference>
<reference evidence="2" key="3">
    <citation type="submission" date="2023-10" db="EMBL/GenBank/DDBJ databases">
        <authorList>
            <person name="Picardeau M."/>
            <person name="Thibeaux R."/>
        </authorList>
    </citation>
    <scope>NUCLEOTIDE SEQUENCE</scope>
    <source>
        <strain evidence="2">ATI7-C-A5</strain>
    </source>
</reference>
<dbReference type="EMBL" id="NPEF02000004">
    <property type="protein sequence ID" value="MDV6234926.1"/>
    <property type="molecule type" value="Genomic_DNA"/>
</dbReference>
<sequence>MNRFPTTRLIAALAVLSFAVSCGSSSGSTRGKKKEYYEKEGNKVTVIGEAPIYNGDKQIAKQRALKDAKINAVRKVIGEEISNKSKASDGESLGSSLLSKTDAFVKSYDIIDETEGKIDTQPMLKLTVRCEVEESKISTAVDNLLADVGNPRVAVLVLGKVAGAPVFPASPNNFGEAEIIKALKKNGNKIIDPALTAKKVNKNQVDPEKVEGSPLIKLLADALQAEVLVLGTVETEDQQPLDSVNGKALERTIYNTAATGTYKVVLLWGDGKIVDSGSADGRGADITQKVSREKAITEWATSVSKKVNAQLKDEWFNLTENNPIVLKFTGLNADEATKFKDDLTEFTAVKEVNVRTSDEKGSEWEVIYPGKDSLFQEELVYKKDRGFSFLATKSLEVKSSTRGVVTLEFKPLK</sequence>
<accession>A0A2N0B8U4</accession>
<dbReference type="OrthoDB" id="342857at2"/>
<protein>
    <submittedName>
        <fullName evidence="3">Lipoprotein LipL46</fullName>
    </submittedName>
</protein>
<dbReference type="RefSeq" id="WP_100765094.1">
    <property type="nucleotide sequence ID" value="NZ_NPEF02000004.1"/>
</dbReference>
<dbReference type="Proteomes" id="UP000232122">
    <property type="component" value="Unassembled WGS sequence"/>
</dbReference>
<comment type="caution">
    <text evidence="3">The sequence shown here is derived from an EMBL/GenBank/DDBJ whole genome shotgun (WGS) entry which is preliminary data.</text>
</comment>
<dbReference type="Gene3D" id="3.30.1660.40">
    <property type="entry name" value="FlgT, N-terminal domain"/>
    <property type="match status" value="1"/>
</dbReference>
<dbReference type="AlphaFoldDB" id="A0A2N0B8U4"/>
<dbReference type="InterPro" id="IPR038180">
    <property type="entry name" value="FlgT_N_sf"/>
</dbReference>
<keyword evidence="4" id="KW-1185">Reference proteome</keyword>
<evidence type="ECO:0000256" key="1">
    <source>
        <dbReference type="SAM" id="SignalP"/>
    </source>
</evidence>
<proteinExistence type="predicted"/>